<feature type="compositionally biased region" description="Basic and acidic residues" evidence="1">
    <location>
        <begin position="184"/>
        <end position="198"/>
    </location>
</feature>
<dbReference type="Proteomes" id="UP001212152">
    <property type="component" value="Unassembled WGS sequence"/>
</dbReference>
<keyword evidence="3" id="KW-1185">Reference proteome</keyword>
<evidence type="ECO:0000313" key="2">
    <source>
        <dbReference type="EMBL" id="KAJ3175981.1"/>
    </source>
</evidence>
<accession>A0AAD5THT7</accession>
<name>A0AAD5THT7_9FUNG</name>
<comment type="caution">
    <text evidence="2">The sequence shown here is derived from an EMBL/GenBank/DDBJ whole genome shotgun (WGS) entry which is preliminary data.</text>
</comment>
<evidence type="ECO:0000256" key="1">
    <source>
        <dbReference type="SAM" id="MobiDB-lite"/>
    </source>
</evidence>
<dbReference type="EMBL" id="JADGJQ010000046">
    <property type="protein sequence ID" value="KAJ3175981.1"/>
    <property type="molecule type" value="Genomic_DNA"/>
</dbReference>
<proteinExistence type="predicted"/>
<feature type="region of interest" description="Disordered" evidence="1">
    <location>
        <begin position="1"/>
        <end position="378"/>
    </location>
</feature>
<dbReference type="AlphaFoldDB" id="A0AAD5THT7"/>
<reference evidence="2" key="1">
    <citation type="submission" date="2020-05" db="EMBL/GenBank/DDBJ databases">
        <title>Phylogenomic resolution of chytrid fungi.</title>
        <authorList>
            <person name="Stajich J.E."/>
            <person name="Amses K."/>
            <person name="Simmons R."/>
            <person name="Seto K."/>
            <person name="Myers J."/>
            <person name="Bonds A."/>
            <person name="Quandt C.A."/>
            <person name="Barry K."/>
            <person name="Liu P."/>
            <person name="Grigoriev I."/>
            <person name="Longcore J.E."/>
            <person name="James T.Y."/>
        </authorList>
    </citation>
    <scope>NUCLEOTIDE SEQUENCE</scope>
    <source>
        <strain evidence="2">JEL0379</strain>
    </source>
</reference>
<evidence type="ECO:0000313" key="3">
    <source>
        <dbReference type="Proteomes" id="UP001212152"/>
    </source>
</evidence>
<feature type="compositionally biased region" description="Basic and acidic residues" evidence="1">
    <location>
        <begin position="162"/>
        <end position="172"/>
    </location>
</feature>
<organism evidence="2 3">
    <name type="scientific">Geranomyces variabilis</name>
    <dbReference type="NCBI Taxonomy" id="109894"/>
    <lineage>
        <taxon>Eukaryota</taxon>
        <taxon>Fungi</taxon>
        <taxon>Fungi incertae sedis</taxon>
        <taxon>Chytridiomycota</taxon>
        <taxon>Chytridiomycota incertae sedis</taxon>
        <taxon>Chytridiomycetes</taxon>
        <taxon>Spizellomycetales</taxon>
        <taxon>Powellomycetaceae</taxon>
        <taxon>Geranomyces</taxon>
    </lineage>
</organism>
<sequence length="511" mass="53950">MMSHMNLLESPPRRSGRRPFSRQSSGPLTEATGVDDEDDDIRLRPVIPDDHWQGSGNKHRPGRQSPSPGRTFASALTPGQRAAALFGLPGDGGSSHNTMASSPFSAAPMAFGASGGASSSDFRTHHWSRSPASSGPPVPKPLARPRLFKRSWTTAPGVVPGDRSDSMMRDGEQASTPPPPGTPDPRRKLARNHTDPLRVGRTRGAGRDSEWMFTSTPAAQLAGTKRPCTTPPSRSPMQFRGSASPTSSAASPSSSSTRGSPSKGGSSSASSTASSAAMHFRNLPRAPGKRPRRHLQPSSSFPSSSSSSGSSSRIGQSPPLIRRRYGPAPTIGLPPPTPMTKRPRRADLESGLLHYPHSPPSARDGPPPTPCPRSEVGYDPMTTPFTSSASRRITFPPAAGINSGPPFTRSLINRSVPLPLALMGGGGDIPIFFPAGGDATATPPSRAAGEDADPMDTLFAEEPRFAQHPHQQQHPNDPLLSSPCGKQAERAHVDRAVESLVVRMEDTLTLG</sequence>
<protein>
    <submittedName>
        <fullName evidence="2">Uncharacterized protein</fullName>
    </submittedName>
</protein>
<feature type="compositionally biased region" description="Basic and acidic residues" evidence="1">
    <location>
        <begin position="41"/>
        <end position="52"/>
    </location>
</feature>
<feature type="compositionally biased region" description="Low complexity" evidence="1">
    <location>
        <begin position="298"/>
        <end position="312"/>
    </location>
</feature>
<feature type="compositionally biased region" description="Low complexity" evidence="1">
    <location>
        <begin position="99"/>
        <end position="120"/>
    </location>
</feature>
<feature type="region of interest" description="Disordered" evidence="1">
    <location>
        <begin position="460"/>
        <end position="491"/>
    </location>
</feature>
<feature type="compositionally biased region" description="Low complexity" evidence="1">
    <location>
        <begin position="242"/>
        <end position="277"/>
    </location>
</feature>
<gene>
    <name evidence="2" type="ORF">HDU87_005646</name>
</gene>